<dbReference type="InterPro" id="IPR013656">
    <property type="entry name" value="PAS_4"/>
</dbReference>
<reference evidence="5 6" key="1">
    <citation type="submission" date="2023-02" db="EMBL/GenBank/DDBJ databases">
        <title>Genome sequence of Lentisphaera profundi SAORIC-696.</title>
        <authorList>
            <person name="Kim e."/>
            <person name="Cho J.-C."/>
            <person name="Choi A."/>
            <person name="Kang I."/>
        </authorList>
    </citation>
    <scope>NUCLEOTIDE SEQUENCE [LARGE SCALE GENOMIC DNA]</scope>
    <source>
        <strain evidence="5 6">SAORIC-696</strain>
    </source>
</reference>
<keyword evidence="1" id="KW-0805">Transcription regulation</keyword>
<evidence type="ECO:0000256" key="3">
    <source>
        <dbReference type="ARBA" id="ARBA00023163"/>
    </source>
</evidence>
<evidence type="ECO:0000313" key="5">
    <source>
        <dbReference type="EMBL" id="WDE97344.1"/>
    </source>
</evidence>
<dbReference type="InterPro" id="IPR018062">
    <property type="entry name" value="HTH_AraC-typ_CS"/>
</dbReference>
<dbReference type="PRINTS" id="PR00032">
    <property type="entry name" value="HTHARAC"/>
</dbReference>
<dbReference type="Gene3D" id="1.10.10.60">
    <property type="entry name" value="Homeodomain-like"/>
    <property type="match status" value="2"/>
</dbReference>
<dbReference type="CDD" id="cd00130">
    <property type="entry name" value="PAS"/>
    <property type="match status" value="1"/>
</dbReference>
<dbReference type="EMBL" id="CP117811">
    <property type="protein sequence ID" value="WDE97344.1"/>
    <property type="molecule type" value="Genomic_DNA"/>
</dbReference>
<dbReference type="InterPro" id="IPR009057">
    <property type="entry name" value="Homeodomain-like_sf"/>
</dbReference>
<proteinExistence type="predicted"/>
<dbReference type="RefSeq" id="WP_274151670.1">
    <property type="nucleotide sequence ID" value="NZ_CP117811.1"/>
</dbReference>
<dbReference type="SUPFAM" id="SSF55785">
    <property type="entry name" value="PYP-like sensor domain (PAS domain)"/>
    <property type="match status" value="1"/>
</dbReference>
<gene>
    <name evidence="5" type="ORF">PQO03_05185</name>
</gene>
<accession>A0ABY7VX92</accession>
<dbReference type="InterPro" id="IPR018060">
    <property type="entry name" value="HTH_AraC"/>
</dbReference>
<dbReference type="PROSITE" id="PS01124">
    <property type="entry name" value="HTH_ARAC_FAMILY_2"/>
    <property type="match status" value="1"/>
</dbReference>
<dbReference type="PANTHER" id="PTHR43280:SF28">
    <property type="entry name" value="HTH-TYPE TRANSCRIPTIONAL ACTIVATOR RHAS"/>
    <property type="match status" value="1"/>
</dbReference>
<evidence type="ECO:0000256" key="1">
    <source>
        <dbReference type="ARBA" id="ARBA00023015"/>
    </source>
</evidence>
<dbReference type="InterPro" id="IPR000014">
    <property type="entry name" value="PAS"/>
</dbReference>
<keyword evidence="3" id="KW-0804">Transcription</keyword>
<dbReference type="SUPFAM" id="SSF46689">
    <property type="entry name" value="Homeodomain-like"/>
    <property type="match status" value="2"/>
</dbReference>
<keyword evidence="6" id="KW-1185">Reference proteome</keyword>
<protein>
    <submittedName>
        <fullName evidence="5">AraC family transcriptional regulator</fullName>
    </submittedName>
</protein>
<dbReference type="PROSITE" id="PS00041">
    <property type="entry name" value="HTH_ARAC_FAMILY_1"/>
    <property type="match status" value="1"/>
</dbReference>
<organism evidence="5 6">
    <name type="scientific">Lentisphaera profundi</name>
    <dbReference type="NCBI Taxonomy" id="1658616"/>
    <lineage>
        <taxon>Bacteria</taxon>
        <taxon>Pseudomonadati</taxon>
        <taxon>Lentisphaerota</taxon>
        <taxon>Lentisphaeria</taxon>
        <taxon>Lentisphaerales</taxon>
        <taxon>Lentisphaeraceae</taxon>
        <taxon>Lentisphaera</taxon>
    </lineage>
</organism>
<feature type="domain" description="HTH araC/xylS-type" evidence="4">
    <location>
        <begin position="141"/>
        <end position="239"/>
    </location>
</feature>
<dbReference type="Pfam" id="PF08448">
    <property type="entry name" value="PAS_4"/>
    <property type="match status" value="1"/>
</dbReference>
<dbReference type="PANTHER" id="PTHR43280">
    <property type="entry name" value="ARAC-FAMILY TRANSCRIPTIONAL REGULATOR"/>
    <property type="match status" value="1"/>
</dbReference>
<evidence type="ECO:0000313" key="6">
    <source>
        <dbReference type="Proteomes" id="UP001214250"/>
    </source>
</evidence>
<name>A0ABY7VX92_9BACT</name>
<evidence type="ECO:0000256" key="2">
    <source>
        <dbReference type="ARBA" id="ARBA00023125"/>
    </source>
</evidence>
<dbReference type="SMART" id="SM00342">
    <property type="entry name" value="HTH_ARAC"/>
    <property type="match status" value="1"/>
</dbReference>
<evidence type="ECO:0000259" key="4">
    <source>
        <dbReference type="PROSITE" id="PS01124"/>
    </source>
</evidence>
<keyword evidence="2" id="KW-0238">DNA-binding</keyword>
<dbReference type="Proteomes" id="UP001214250">
    <property type="component" value="Chromosome 1"/>
</dbReference>
<sequence length="242" mass="28309">MNLDFFQDLSLDNFIQSFFDQSEDLFAFAKDCDFRFTMVNRPLLKSLNLSSESEVLGKTDYDFFSPGQADLFRLEDREVFNTEKMVLNRTWGIANPKGGMNWYISSKYPLRNKSGELKGLIGIMRNSSKVGSYLEPYAELSPIFNFIRSNIARQIEVDELAKIMCLSLSQFERKFKKMMAITPLKFINKMRIDYACERLIKSHDTLSNIAFDCGFFDHSHFSKIFKRIKGMNPSDYRKKYHD</sequence>
<dbReference type="InterPro" id="IPR035965">
    <property type="entry name" value="PAS-like_dom_sf"/>
</dbReference>
<dbReference type="Gene3D" id="3.30.450.20">
    <property type="entry name" value="PAS domain"/>
    <property type="match status" value="1"/>
</dbReference>
<dbReference type="InterPro" id="IPR020449">
    <property type="entry name" value="Tscrpt_reg_AraC-type_HTH"/>
</dbReference>
<dbReference type="Pfam" id="PF12833">
    <property type="entry name" value="HTH_18"/>
    <property type="match status" value="1"/>
</dbReference>